<accession>A0A8K1LNZ2</accession>
<protein>
    <submittedName>
        <fullName evidence="2">Uncharacterized protein</fullName>
    </submittedName>
</protein>
<dbReference type="EMBL" id="SWJQ01000136">
    <property type="protein sequence ID" value="TRZ20989.1"/>
    <property type="molecule type" value="Genomic_DNA"/>
</dbReference>
<reference evidence="2" key="1">
    <citation type="submission" date="2019-04" db="EMBL/GenBank/DDBJ databases">
        <title>Genome assembly of Zosterops borbonicus 15179.</title>
        <authorList>
            <person name="Leroy T."/>
            <person name="Anselmetti Y."/>
            <person name="Tilak M.-K."/>
            <person name="Nabholz B."/>
        </authorList>
    </citation>
    <scope>NUCLEOTIDE SEQUENCE</scope>
    <source>
        <strain evidence="2">HGM_15179</strain>
        <tissue evidence="2">Muscle</tissue>
    </source>
</reference>
<sequence length="69" mass="8234">MLNFSTKERVTAWTERRGEERRGEERRGEERRGEERRGEERRGEERILLCPGFFTLKGENDGDSDQDMT</sequence>
<dbReference type="Proteomes" id="UP000796761">
    <property type="component" value="Unassembled WGS sequence"/>
</dbReference>
<comment type="caution">
    <text evidence="2">The sequence shown here is derived from an EMBL/GenBank/DDBJ whole genome shotgun (WGS) entry which is preliminary data.</text>
</comment>
<evidence type="ECO:0000313" key="3">
    <source>
        <dbReference type="Proteomes" id="UP000796761"/>
    </source>
</evidence>
<organism evidence="2 3">
    <name type="scientific">Zosterops borbonicus</name>
    <dbReference type="NCBI Taxonomy" id="364589"/>
    <lineage>
        <taxon>Eukaryota</taxon>
        <taxon>Metazoa</taxon>
        <taxon>Chordata</taxon>
        <taxon>Craniata</taxon>
        <taxon>Vertebrata</taxon>
        <taxon>Euteleostomi</taxon>
        <taxon>Archelosauria</taxon>
        <taxon>Archosauria</taxon>
        <taxon>Dinosauria</taxon>
        <taxon>Saurischia</taxon>
        <taxon>Theropoda</taxon>
        <taxon>Coelurosauria</taxon>
        <taxon>Aves</taxon>
        <taxon>Neognathae</taxon>
        <taxon>Neoaves</taxon>
        <taxon>Telluraves</taxon>
        <taxon>Australaves</taxon>
        <taxon>Passeriformes</taxon>
        <taxon>Sylvioidea</taxon>
        <taxon>Zosteropidae</taxon>
        <taxon>Zosterops</taxon>
    </lineage>
</organism>
<keyword evidence="3" id="KW-1185">Reference proteome</keyword>
<feature type="region of interest" description="Disordered" evidence="1">
    <location>
        <begin position="1"/>
        <end position="44"/>
    </location>
</feature>
<proteinExistence type="predicted"/>
<evidence type="ECO:0000313" key="2">
    <source>
        <dbReference type="EMBL" id="TRZ20989.1"/>
    </source>
</evidence>
<dbReference type="AlphaFoldDB" id="A0A8K1LNZ2"/>
<gene>
    <name evidence="2" type="ORF">HGM15179_006170</name>
</gene>
<name>A0A8K1LNZ2_9PASS</name>
<evidence type="ECO:0000256" key="1">
    <source>
        <dbReference type="SAM" id="MobiDB-lite"/>
    </source>
</evidence>